<dbReference type="InterPro" id="IPR011701">
    <property type="entry name" value="MFS"/>
</dbReference>
<dbReference type="InterPro" id="IPR050327">
    <property type="entry name" value="Proton-linked_MCT"/>
</dbReference>
<sequence length="278" mass="30148">MDMKEDPNEKFIPDGSDTDTRSRPDTPVDLEAVQAAHQTRPRSRADAVPALDINSANLTPFIKVLQRLFVSLGLHLFIKSYRFALMCAILLECHIAYVGFLLYLVPRAQSVGVAPSNAVLLLSMFGIGSLLGRLGNVLLVRWKTSAEQVTAISMVIAGASLLLLNLEGYAIFVVASFLHGLLSGIFFTVTIVLIHQFVGVNKLAVGFGLSVVFLGIGAMTGPVFAGWILDMTGSNYQTVFYVLCGVYFVCGVQMTLLPFLKRVEPGSDVLYCNKPVGL</sequence>
<reference evidence="4" key="1">
    <citation type="submission" date="2025-08" db="UniProtKB">
        <authorList>
            <consortium name="RefSeq"/>
        </authorList>
    </citation>
    <scope>IDENTIFICATION</scope>
</reference>
<dbReference type="GeneID" id="110977900"/>
<feature type="transmembrane region" description="Helical" evidence="2">
    <location>
        <begin position="240"/>
        <end position="260"/>
    </location>
</feature>
<dbReference type="Proteomes" id="UP000694845">
    <property type="component" value="Unplaced"/>
</dbReference>
<dbReference type="InterPro" id="IPR036259">
    <property type="entry name" value="MFS_trans_sf"/>
</dbReference>
<dbReference type="KEGG" id="aplc:110977900"/>
<feature type="region of interest" description="Disordered" evidence="1">
    <location>
        <begin position="1"/>
        <end position="27"/>
    </location>
</feature>
<keyword evidence="2" id="KW-0812">Transmembrane</keyword>
<feature type="transmembrane region" description="Helical" evidence="2">
    <location>
        <begin position="146"/>
        <end position="164"/>
    </location>
</feature>
<dbReference type="AlphaFoldDB" id="A0A8B7Y4K7"/>
<feature type="transmembrane region" description="Helical" evidence="2">
    <location>
        <begin position="206"/>
        <end position="228"/>
    </location>
</feature>
<protein>
    <submittedName>
        <fullName evidence="4">Monocarboxylate transporter 5-like</fullName>
    </submittedName>
</protein>
<dbReference type="GO" id="GO:0008028">
    <property type="term" value="F:monocarboxylic acid transmembrane transporter activity"/>
    <property type="evidence" value="ECO:0007669"/>
    <property type="project" value="TreeGrafter"/>
</dbReference>
<evidence type="ECO:0000313" key="4">
    <source>
        <dbReference type="RefSeq" id="XP_022088123.1"/>
    </source>
</evidence>
<feature type="transmembrane region" description="Helical" evidence="2">
    <location>
        <begin position="170"/>
        <end position="194"/>
    </location>
</feature>
<evidence type="ECO:0000313" key="3">
    <source>
        <dbReference type="Proteomes" id="UP000694845"/>
    </source>
</evidence>
<organism evidence="3 4">
    <name type="scientific">Acanthaster planci</name>
    <name type="common">Crown-of-thorns starfish</name>
    <dbReference type="NCBI Taxonomy" id="133434"/>
    <lineage>
        <taxon>Eukaryota</taxon>
        <taxon>Metazoa</taxon>
        <taxon>Echinodermata</taxon>
        <taxon>Eleutherozoa</taxon>
        <taxon>Asterozoa</taxon>
        <taxon>Asteroidea</taxon>
        <taxon>Valvatacea</taxon>
        <taxon>Valvatida</taxon>
        <taxon>Acanthasteridae</taxon>
        <taxon>Acanthaster</taxon>
    </lineage>
</organism>
<gene>
    <name evidence="4" type="primary">LOC110977900</name>
</gene>
<dbReference type="Gene3D" id="1.20.1250.20">
    <property type="entry name" value="MFS general substrate transporter like domains"/>
    <property type="match status" value="1"/>
</dbReference>
<feature type="transmembrane region" description="Helical" evidence="2">
    <location>
        <begin position="83"/>
        <end position="106"/>
    </location>
</feature>
<evidence type="ECO:0000256" key="1">
    <source>
        <dbReference type="SAM" id="MobiDB-lite"/>
    </source>
</evidence>
<feature type="transmembrane region" description="Helical" evidence="2">
    <location>
        <begin position="118"/>
        <end position="139"/>
    </location>
</feature>
<accession>A0A8B7Y4K7</accession>
<dbReference type="PANTHER" id="PTHR11360">
    <property type="entry name" value="MONOCARBOXYLATE TRANSPORTER"/>
    <property type="match status" value="1"/>
</dbReference>
<dbReference type="PANTHER" id="PTHR11360:SF284">
    <property type="entry name" value="EG:103B4.3 PROTEIN-RELATED"/>
    <property type="match status" value="1"/>
</dbReference>
<dbReference type="Pfam" id="PF07690">
    <property type="entry name" value="MFS_1"/>
    <property type="match status" value="1"/>
</dbReference>
<dbReference type="SUPFAM" id="SSF103473">
    <property type="entry name" value="MFS general substrate transporter"/>
    <property type="match status" value="1"/>
</dbReference>
<keyword evidence="2" id="KW-1133">Transmembrane helix</keyword>
<evidence type="ECO:0000256" key="2">
    <source>
        <dbReference type="SAM" id="Phobius"/>
    </source>
</evidence>
<keyword evidence="2" id="KW-0472">Membrane</keyword>
<feature type="compositionally biased region" description="Basic and acidic residues" evidence="1">
    <location>
        <begin position="1"/>
        <end position="26"/>
    </location>
</feature>
<dbReference type="OMA" id="LECHIAY"/>
<dbReference type="RefSeq" id="XP_022088123.1">
    <property type="nucleotide sequence ID" value="XM_022232431.1"/>
</dbReference>
<name>A0A8B7Y4K7_ACAPL</name>
<proteinExistence type="predicted"/>
<keyword evidence="3" id="KW-1185">Reference proteome</keyword>
<dbReference type="OrthoDB" id="6111965at2759"/>